<proteinExistence type="predicted"/>
<accession>A0ABT0PPP9</accession>
<dbReference type="EMBL" id="JAMFMA010000001">
    <property type="protein sequence ID" value="MCL6273359.1"/>
    <property type="molecule type" value="Genomic_DNA"/>
</dbReference>
<dbReference type="Proteomes" id="UP001203607">
    <property type="component" value="Unassembled WGS sequence"/>
</dbReference>
<organism evidence="2 3">
    <name type="scientific">Flagellimonas spongiicola</name>
    <dbReference type="NCBI Taxonomy" id="2942208"/>
    <lineage>
        <taxon>Bacteria</taxon>
        <taxon>Pseudomonadati</taxon>
        <taxon>Bacteroidota</taxon>
        <taxon>Flavobacteriia</taxon>
        <taxon>Flavobacteriales</taxon>
        <taxon>Flavobacteriaceae</taxon>
        <taxon>Flagellimonas</taxon>
    </lineage>
</organism>
<evidence type="ECO:0000313" key="3">
    <source>
        <dbReference type="Proteomes" id="UP001203607"/>
    </source>
</evidence>
<keyword evidence="3" id="KW-1185">Reference proteome</keyword>
<evidence type="ECO:0008006" key="4">
    <source>
        <dbReference type="Google" id="ProtNLM"/>
    </source>
</evidence>
<evidence type="ECO:0000256" key="1">
    <source>
        <dbReference type="SAM" id="SignalP"/>
    </source>
</evidence>
<reference evidence="2 3" key="1">
    <citation type="submission" date="2022-05" db="EMBL/GenBank/DDBJ databases">
        <authorList>
            <person name="Park J.-S."/>
        </authorList>
    </citation>
    <scope>NUCLEOTIDE SEQUENCE [LARGE SCALE GENOMIC DNA]</scope>
    <source>
        <strain evidence="2 3">2012CJ35-5</strain>
    </source>
</reference>
<dbReference type="RefSeq" id="WP_249656536.1">
    <property type="nucleotide sequence ID" value="NZ_JAMFMA010000001.1"/>
</dbReference>
<gene>
    <name evidence="2" type="ORF">M3P19_05020</name>
</gene>
<keyword evidence="1" id="KW-0732">Signal</keyword>
<name>A0ABT0PPP9_9FLAO</name>
<feature type="chain" id="PRO_5045720165" description="3-keto-disaccharide hydrolase domain-containing protein" evidence="1">
    <location>
        <begin position="21"/>
        <end position="367"/>
    </location>
</feature>
<protein>
    <recommendedName>
        <fullName evidence="4">3-keto-disaccharide hydrolase domain-containing protein</fullName>
    </recommendedName>
</protein>
<feature type="signal peptide" evidence="1">
    <location>
        <begin position="1"/>
        <end position="20"/>
    </location>
</feature>
<evidence type="ECO:0000313" key="2">
    <source>
        <dbReference type="EMBL" id="MCL6273359.1"/>
    </source>
</evidence>
<comment type="caution">
    <text evidence="2">The sequence shown here is derived from an EMBL/GenBank/DDBJ whole genome shotgun (WGS) entry which is preliminary data.</text>
</comment>
<dbReference type="Gene3D" id="2.60.120.560">
    <property type="entry name" value="Exo-inulinase, domain 1"/>
    <property type="match status" value="1"/>
</dbReference>
<sequence>MIKSLIFSFIALAFTATNYAQKTIPLDTINWDIEADGYLFETYKGQPSIYLQGGSMTLKDVTFLNGTIEYDIQLKDERGFPGIYFRLNGSNGEQFYVRPHQRGNPDANQATGLINGISPWQFYFGKKYSFPYKYNFKDWTHVKLVIKNRKAQVFLDHAKEPNNSWELFHEPKSGKIRLTGGMNHGVHIANIKIDHSEPVLENFNPGERKPLENLIPEWEISDKFEESNLSDPVNLSSILAKRKWGKSISVEEGVAANISREVELRNNVPGNTVFARITITSDKDQTKLFEFGYSDRVVAYLNSQPIYKGNNRFQSRDYRYLGTIGLFDAIYLNLKKGKNTLLLAVSEDFGGWLVTGRFSDSSGLKIK</sequence>